<dbReference type="FunFam" id="3.30.460.10:FF:000010">
    <property type="entry name" value="Zinc finger RNA-binding protein 2"/>
    <property type="match status" value="1"/>
</dbReference>
<accession>A0A7M5V932</accession>
<feature type="domain" description="DZF" evidence="2">
    <location>
        <begin position="216"/>
        <end position="589"/>
    </location>
</feature>
<dbReference type="InterPro" id="IPR036236">
    <property type="entry name" value="Znf_C2H2_sf"/>
</dbReference>
<protein>
    <recommendedName>
        <fullName evidence="2">DZF domain-containing protein</fullName>
    </recommendedName>
</protein>
<evidence type="ECO:0000256" key="1">
    <source>
        <dbReference type="SAM" id="MobiDB-lite"/>
    </source>
</evidence>
<dbReference type="Gene3D" id="1.10.1410.40">
    <property type="match status" value="1"/>
</dbReference>
<dbReference type="InterPro" id="IPR013087">
    <property type="entry name" value="Znf_C2H2_type"/>
</dbReference>
<dbReference type="PROSITE" id="PS51703">
    <property type="entry name" value="DZF"/>
    <property type="match status" value="1"/>
</dbReference>
<dbReference type="InterPro" id="IPR049401">
    <property type="entry name" value="DZF_dom_N"/>
</dbReference>
<keyword evidence="4" id="KW-1185">Reference proteome</keyword>
<dbReference type="OrthoDB" id="5986422at2759"/>
<sequence length="589" mass="65096">MPLKMNFVGGTKLTSTGVEEKIEVKKEVTTTAAPTTTTAAAATSESTDQEVPVEGTPIGESYVEDIKSDVGKVIGFKCTLCDCRFNDHVAKMAHIKGRRHRMSYKKKVDRTIHVEMKGSKRKQAGVALTGGSGAPGTGEEGQNAFKQKQFEQMQWERQLRMREEELSRWERDEYMRRANEDRYWTRPDKSRMHEMDFYEWERRENYMEHPGPMFHRQGPPPPTPDDKLIMAKHSDIYPSDSELKQVQSTVAAVEKALKMVSDSLGDKDSTPGEIKPLIKTEVKEEKKEEEKKVEPLMKSAAAAAGNNRTLKGVMRVGPLCTGLLLKGQLAVELVVLCADKPTKTLLTKVGKLVPDKLKEAAPEAKYNMSISVADCCINITSTDEPKCTVKVTLTSPACRDEDEQGQPKESTPVVNEKDVLDKKKTLEALAALRHAKWFQARANQLTSCVITIRIVRDLCQRSAAFKPLSGWAIELLCEKAIGSSFGPIPPGEAFRRVLEAVSSGVFLPGGTGLIDPCEKEKTDAAANLTAQEREDMTAAAQQALRSFAFRQLHKVLGVEPLKPSGSRKRKAPSTSEAAAEPAKQVKVEA</sequence>
<dbReference type="Pfam" id="PF07528">
    <property type="entry name" value="DZF_N"/>
    <property type="match status" value="1"/>
</dbReference>
<evidence type="ECO:0000313" key="3">
    <source>
        <dbReference type="EnsemblMetazoa" id="CLYHEMP011909.1"/>
    </source>
</evidence>
<dbReference type="AlphaFoldDB" id="A0A7M5V932"/>
<dbReference type="FunFam" id="1.10.1410.40:FF:000001">
    <property type="entry name" value="interleukin enhancer-binding factor 3 isoform X1"/>
    <property type="match status" value="1"/>
</dbReference>
<evidence type="ECO:0000259" key="2">
    <source>
        <dbReference type="PROSITE" id="PS51703"/>
    </source>
</evidence>
<reference evidence="3" key="1">
    <citation type="submission" date="2021-01" db="UniProtKB">
        <authorList>
            <consortium name="EnsemblMetazoa"/>
        </authorList>
    </citation>
    <scope>IDENTIFICATION</scope>
</reference>
<dbReference type="PANTHER" id="PTHR45762:SF3">
    <property type="entry name" value="ZINC-FINGER PROTEIN AT 72D, ISOFORM B"/>
    <property type="match status" value="1"/>
</dbReference>
<dbReference type="PROSITE" id="PS00028">
    <property type="entry name" value="ZINC_FINGER_C2H2_1"/>
    <property type="match status" value="1"/>
</dbReference>
<feature type="compositionally biased region" description="Low complexity" evidence="1">
    <location>
        <begin position="572"/>
        <end position="582"/>
    </location>
</feature>
<feature type="region of interest" description="Disordered" evidence="1">
    <location>
        <begin position="118"/>
        <end position="143"/>
    </location>
</feature>
<feature type="compositionally biased region" description="Gly residues" evidence="1">
    <location>
        <begin position="128"/>
        <end position="139"/>
    </location>
</feature>
<dbReference type="SUPFAM" id="SSF57667">
    <property type="entry name" value="beta-beta-alpha zinc fingers"/>
    <property type="match status" value="1"/>
</dbReference>
<feature type="region of interest" description="Disordered" evidence="1">
    <location>
        <begin position="560"/>
        <end position="589"/>
    </location>
</feature>
<feature type="region of interest" description="Disordered" evidence="1">
    <location>
        <begin position="36"/>
        <end position="55"/>
    </location>
</feature>
<dbReference type="GO" id="GO:0071011">
    <property type="term" value="C:precatalytic spliceosome"/>
    <property type="evidence" value="ECO:0007669"/>
    <property type="project" value="TreeGrafter"/>
</dbReference>
<name>A0A7M5V932_9CNID</name>
<dbReference type="Pfam" id="PF20965">
    <property type="entry name" value="DZF_C"/>
    <property type="match status" value="1"/>
</dbReference>
<dbReference type="Gene3D" id="3.30.460.10">
    <property type="entry name" value="Beta Polymerase, domain 2"/>
    <property type="match status" value="1"/>
</dbReference>
<dbReference type="InterPro" id="IPR049402">
    <property type="entry name" value="DZF_dom_C"/>
</dbReference>
<dbReference type="InterPro" id="IPR043519">
    <property type="entry name" value="NT_sf"/>
</dbReference>
<dbReference type="GO" id="GO:0003727">
    <property type="term" value="F:single-stranded RNA binding"/>
    <property type="evidence" value="ECO:0007669"/>
    <property type="project" value="TreeGrafter"/>
</dbReference>
<dbReference type="InterPro" id="IPR006561">
    <property type="entry name" value="DZF_dom"/>
</dbReference>
<proteinExistence type="predicted"/>
<dbReference type="Proteomes" id="UP000594262">
    <property type="component" value="Unplaced"/>
</dbReference>
<organism evidence="3 4">
    <name type="scientific">Clytia hemisphaerica</name>
    <dbReference type="NCBI Taxonomy" id="252671"/>
    <lineage>
        <taxon>Eukaryota</taxon>
        <taxon>Metazoa</taxon>
        <taxon>Cnidaria</taxon>
        <taxon>Hydrozoa</taxon>
        <taxon>Hydroidolina</taxon>
        <taxon>Leptothecata</taxon>
        <taxon>Obeliida</taxon>
        <taxon>Clytiidae</taxon>
        <taxon>Clytia</taxon>
    </lineage>
</organism>
<dbReference type="GO" id="GO:0003725">
    <property type="term" value="F:double-stranded RNA binding"/>
    <property type="evidence" value="ECO:0007669"/>
    <property type="project" value="TreeGrafter"/>
</dbReference>
<dbReference type="PANTHER" id="PTHR45762">
    <property type="entry name" value="ZINC FINGER RNA-BINDING PROTEIN"/>
    <property type="match status" value="1"/>
</dbReference>
<dbReference type="SMART" id="SM00572">
    <property type="entry name" value="DZF"/>
    <property type="match status" value="1"/>
</dbReference>
<dbReference type="EnsemblMetazoa" id="CLYHEMT011909.1">
    <property type="protein sequence ID" value="CLYHEMP011909.1"/>
    <property type="gene ID" value="CLYHEMG011909"/>
</dbReference>
<evidence type="ECO:0000313" key="4">
    <source>
        <dbReference type="Proteomes" id="UP000594262"/>
    </source>
</evidence>